<name>A0A0F9DT56_9ZZZZ</name>
<proteinExistence type="predicted"/>
<dbReference type="AlphaFoldDB" id="A0A0F9DT56"/>
<accession>A0A0F9DT56</accession>
<dbReference type="EMBL" id="LAZR01027698">
    <property type="protein sequence ID" value="KKL64914.1"/>
    <property type="molecule type" value="Genomic_DNA"/>
</dbReference>
<evidence type="ECO:0000313" key="1">
    <source>
        <dbReference type="EMBL" id="KKL64914.1"/>
    </source>
</evidence>
<comment type="caution">
    <text evidence="1">The sequence shown here is derived from an EMBL/GenBank/DDBJ whole genome shotgun (WGS) entry which is preliminary data.</text>
</comment>
<sequence>IFRWRNWFNKYEAEDAHVTALRIKHVLQTLRWNLDALLEEIKND</sequence>
<protein>
    <submittedName>
        <fullName evidence="1">Uncharacterized protein</fullName>
    </submittedName>
</protein>
<organism evidence="1">
    <name type="scientific">marine sediment metagenome</name>
    <dbReference type="NCBI Taxonomy" id="412755"/>
    <lineage>
        <taxon>unclassified sequences</taxon>
        <taxon>metagenomes</taxon>
        <taxon>ecological metagenomes</taxon>
    </lineage>
</organism>
<feature type="non-terminal residue" evidence="1">
    <location>
        <position position="1"/>
    </location>
</feature>
<reference evidence="1" key="1">
    <citation type="journal article" date="2015" name="Nature">
        <title>Complex archaea that bridge the gap between prokaryotes and eukaryotes.</title>
        <authorList>
            <person name="Spang A."/>
            <person name="Saw J.H."/>
            <person name="Jorgensen S.L."/>
            <person name="Zaremba-Niedzwiedzka K."/>
            <person name="Martijn J."/>
            <person name="Lind A.E."/>
            <person name="van Eijk R."/>
            <person name="Schleper C."/>
            <person name="Guy L."/>
            <person name="Ettema T.J."/>
        </authorList>
    </citation>
    <scope>NUCLEOTIDE SEQUENCE</scope>
</reference>
<gene>
    <name evidence="1" type="ORF">LCGC14_2160260</name>
</gene>